<dbReference type="InterPro" id="IPR003797">
    <property type="entry name" value="DegV"/>
</dbReference>
<dbReference type="Proteomes" id="UP000198625">
    <property type="component" value="Unassembled WGS sequence"/>
</dbReference>
<dbReference type="PROSITE" id="PS51482">
    <property type="entry name" value="DEGV"/>
    <property type="match status" value="1"/>
</dbReference>
<keyword evidence="2" id="KW-0446">Lipid-binding</keyword>
<comment type="function">
    <text evidence="1">May bind long-chain fatty acids, such as palmitate, and may play a role in lipid transport or fatty acid metabolism.</text>
</comment>
<gene>
    <name evidence="3" type="ORF">SAMN05660462_00884</name>
</gene>
<dbReference type="InterPro" id="IPR050270">
    <property type="entry name" value="DegV_domain_contain"/>
</dbReference>
<evidence type="ECO:0000256" key="1">
    <source>
        <dbReference type="ARBA" id="ARBA00003238"/>
    </source>
</evidence>
<reference evidence="3 4" key="1">
    <citation type="submission" date="2016-10" db="EMBL/GenBank/DDBJ databases">
        <authorList>
            <person name="de Groot N.N."/>
        </authorList>
    </citation>
    <scope>NUCLEOTIDE SEQUENCE [LARGE SCALE GENOMIC DNA]</scope>
    <source>
        <strain evidence="3 4">DSM 21650</strain>
    </source>
</reference>
<evidence type="ECO:0000313" key="3">
    <source>
        <dbReference type="EMBL" id="SDY77994.1"/>
    </source>
</evidence>
<dbReference type="NCBIfam" id="TIGR00762">
    <property type="entry name" value="DegV"/>
    <property type="match status" value="1"/>
</dbReference>
<sequence length="285" mass="31992">MNTRIITDSACDLSPEIIKRFGIDVLPILVYLGDEEYRDGETLKPEELYNNMREGKVYTTAQIPPQMFKEKFEEYAKNGEACIYIAFSSGLSGTYQSSLMAKNEVLEDYPDFDITIIDTKCASGGFGLVVLKAAQMVMEGLPKEEIVKTAEFYSEHMEHIFTVDDLEYLYRGGRVSKTSAFVGTLLNIKPILHVEDGKLVPIEKIRGRNKVLKRMMEIIEERGVDLSRQTIGITHGDDLEVAIKAKEMIEERFKCTDFVIGTIGCAVGAHSGPGTLSLFFLNKME</sequence>
<dbReference type="EMBL" id="FNQE01000007">
    <property type="protein sequence ID" value="SDY77994.1"/>
    <property type="molecule type" value="Genomic_DNA"/>
</dbReference>
<dbReference type="PANTHER" id="PTHR33434:SF3">
    <property type="entry name" value="DEGV DOMAIN-CONTAINING PROTEIN YITS"/>
    <property type="match status" value="1"/>
</dbReference>
<dbReference type="Gene3D" id="3.40.50.10170">
    <property type="match status" value="1"/>
</dbReference>
<dbReference type="RefSeq" id="WP_091727758.1">
    <property type="nucleotide sequence ID" value="NZ_FNQE01000007.1"/>
</dbReference>
<dbReference type="AlphaFoldDB" id="A0A1H3MNF0"/>
<dbReference type="SUPFAM" id="SSF82549">
    <property type="entry name" value="DAK1/DegV-like"/>
    <property type="match status" value="1"/>
</dbReference>
<dbReference type="Pfam" id="PF02645">
    <property type="entry name" value="DegV"/>
    <property type="match status" value="1"/>
</dbReference>
<dbReference type="OrthoDB" id="9780660at2"/>
<evidence type="ECO:0000313" key="4">
    <source>
        <dbReference type="Proteomes" id="UP000198625"/>
    </source>
</evidence>
<evidence type="ECO:0000256" key="2">
    <source>
        <dbReference type="ARBA" id="ARBA00023121"/>
    </source>
</evidence>
<proteinExistence type="predicted"/>
<dbReference type="GO" id="GO:0008289">
    <property type="term" value="F:lipid binding"/>
    <property type="evidence" value="ECO:0007669"/>
    <property type="project" value="UniProtKB-KW"/>
</dbReference>
<dbReference type="InterPro" id="IPR043168">
    <property type="entry name" value="DegV_C"/>
</dbReference>
<dbReference type="PANTHER" id="PTHR33434">
    <property type="entry name" value="DEGV DOMAIN-CONTAINING PROTEIN DR_1986-RELATED"/>
    <property type="match status" value="1"/>
</dbReference>
<organism evidence="3 4">
    <name type="scientific">Proteiniborus ethanoligenes</name>
    <dbReference type="NCBI Taxonomy" id="415015"/>
    <lineage>
        <taxon>Bacteria</taxon>
        <taxon>Bacillati</taxon>
        <taxon>Bacillota</taxon>
        <taxon>Clostridia</taxon>
        <taxon>Eubacteriales</taxon>
        <taxon>Proteiniborus</taxon>
    </lineage>
</organism>
<accession>A0A1H3MNF0</accession>
<dbReference type="Gene3D" id="3.30.1180.10">
    <property type="match status" value="1"/>
</dbReference>
<protein>
    <submittedName>
        <fullName evidence="3">EDD domain protein, DegV family</fullName>
    </submittedName>
</protein>
<keyword evidence="4" id="KW-1185">Reference proteome</keyword>
<dbReference type="STRING" id="415015.SAMN05660462_00884"/>
<name>A0A1H3MNF0_9FIRM</name>